<accession>A0ABS5CEQ7</accession>
<reference evidence="1 2" key="1">
    <citation type="submission" date="2021-04" db="EMBL/GenBank/DDBJ databases">
        <title>Paenibacillus sp. DLE-14 whole genome sequence.</title>
        <authorList>
            <person name="Ham Y.J."/>
        </authorList>
    </citation>
    <scope>NUCLEOTIDE SEQUENCE [LARGE SCALE GENOMIC DNA]</scope>
    <source>
        <strain evidence="1 2">DLE-14</strain>
    </source>
</reference>
<comment type="caution">
    <text evidence="1">The sequence shown here is derived from an EMBL/GenBank/DDBJ whole genome shotgun (WGS) entry which is preliminary data.</text>
</comment>
<evidence type="ECO:0000313" key="2">
    <source>
        <dbReference type="Proteomes" id="UP000673394"/>
    </source>
</evidence>
<keyword evidence="2" id="KW-1185">Reference proteome</keyword>
<dbReference type="RefSeq" id="WP_210659072.1">
    <property type="nucleotide sequence ID" value="NZ_JAGKSP010000005.1"/>
</dbReference>
<gene>
    <name evidence="1" type="ORF">I8J30_15320</name>
</gene>
<sequence length="57" mass="6275">MNNKSKKISALYLVFMMAVGGVCGFLLTSESIPHPDNLSFNPGIYYDYDVIFGIIIG</sequence>
<organism evidence="1 2">
    <name type="scientific">Paenibacillus lignilyticus</name>
    <dbReference type="NCBI Taxonomy" id="1172615"/>
    <lineage>
        <taxon>Bacteria</taxon>
        <taxon>Bacillati</taxon>
        <taxon>Bacillota</taxon>
        <taxon>Bacilli</taxon>
        <taxon>Bacillales</taxon>
        <taxon>Paenibacillaceae</taxon>
        <taxon>Paenibacillus</taxon>
    </lineage>
</organism>
<evidence type="ECO:0000313" key="1">
    <source>
        <dbReference type="EMBL" id="MBP3964085.1"/>
    </source>
</evidence>
<dbReference type="Proteomes" id="UP000673394">
    <property type="component" value="Unassembled WGS sequence"/>
</dbReference>
<dbReference type="EMBL" id="JAGKSP010000005">
    <property type="protein sequence ID" value="MBP3964085.1"/>
    <property type="molecule type" value="Genomic_DNA"/>
</dbReference>
<proteinExistence type="predicted"/>
<name>A0ABS5CEQ7_9BACL</name>
<protein>
    <submittedName>
        <fullName evidence="1">Uncharacterized protein</fullName>
    </submittedName>
</protein>